<evidence type="ECO:0000256" key="4">
    <source>
        <dbReference type="ARBA" id="ARBA00023242"/>
    </source>
</evidence>
<keyword evidence="3" id="KW-0238">DNA-binding</keyword>
<gene>
    <name evidence="7" type="ORF">H310_01755</name>
</gene>
<evidence type="ECO:0000256" key="1">
    <source>
        <dbReference type="ARBA" id="ARBA00004123"/>
    </source>
</evidence>
<comment type="subcellular location">
    <subcellularLocation>
        <location evidence="1">Nucleus</location>
    </subcellularLocation>
</comment>
<dbReference type="InterPro" id="IPR014876">
    <property type="entry name" value="DEK_C"/>
</dbReference>
<accession>A0A024ULD3</accession>
<dbReference type="eggNOG" id="ENOG502RYPQ">
    <property type="taxonomic scope" value="Eukaryota"/>
</dbReference>
<feature type="compositionally biased region" description="Basic and acidic residues" evidence="5">
    <location>
        <begin position="81"/>
        <end position="95"/>
    </location>
</feature>
<dbReference type="PANTHER" id="PTHR13468">
    <property type="entry name" value="DEK PROTEIN"/>
    <property type="match status" value="1"/>
</dbReference>
<dbReference type="GO" id="GO:2000779">
    <property type="term" value="P:regulation of double-strand break repair"/>
    <property type="evidence" value="ECO:0007669"/>
    <property type="project" value="TreeGrafter"/>
</dbReference>
<dbReference type="GO" id="GO:0005634">
    <property type="term" value="C:nucleus"/>
    <property type="evidence" value="ECO:0007669"/>
    <property type="project" value="UniProtKB-SubCell"/>
</dbReference>
<dbReference type="PANTHER" id="PTHR13468:SF1">
    <property type="entry name" value="PROTEIN DEK"/>
    <property type="match status" value="1"/>
</dbReference>
<feature type="region of interest" description="Disordered" evidence="5">
    <location>
        <begin position="249"/>
        <end position="372"/>
    </location>
</feature>
<keyword evidence="2" id="KW-0156">Chromatin regulator</keyword>
<feature type="compositionally biased region" description="Acidic residues" evidence="5">
    <location>
        <begin position="330"/>
        <end position="343"/>
    </location>
</feature>
<evidence type="ECO:0000256" key="5">
    <source>
        <dbReference type="SAM" id="MobiDB-lite"/>
    </source>
</evidence>
<feature type="compositionally biased region" description="Low complexity" evidence="5">
    <location>
        <begin position="10"/>
        <end position="23"/>
    </location>
</feature>
<dbReference type="InterPro" id="IPR044198">
    <property type="entry name" value="DEK"/>
</dbReference>
<evidence type="ECO:0000256" key="3">
    <source>
        <dbReference type="ARBA" id="ARBA00023125"/>
    </source>
</evidence>
<feature type="compositionally biased region" description="Basic and acidic residues" evidence="5">
    <location>
        <begin position="24"/>
        <end position="33"/>
    </location>
</feature>
<keyword evidence="4" id="KW-0539">Nucleus</keyword>
<dbReference type="AlphaFoldDB" id="A0A024ULD3"/>
<evidence type="ECO:0000259" key="6">
    <source>
        <dbReference type="PROSITE" id="PS51998"/>
    </source>
</evidence>
<reference evidence="7" key="1">
    <citation type="submission" date="2013-12" db="EMBL/GenBank/DDBJ databases">
        <title>The Genome Sequence of Aphanomyces invadans NJM9701.</title>
        <authorList>
            <consortium name="The Broad Institute Genomics Platform"/>
            <person name="Russ C."/>
            <person name="Tyler B."/>
            <person name="van West P."/>
            <person name="Dieguez-Uribeondo J."/>
            <person name="Young S.K."/>
            <person name="Zeng Q."/>
            <person name="Gargeya S."/>
            <person name="Fitzgerald M."/>
            <person name="Abouelleil A."/>
            <person name="Alvarado L."/>
            <person name="Chapman S.B."/>
            <person name="Gainer-Dewar J."/>
            <person name="Goldberg J."/>
            <person name="Griggs A."/>
            <person name="Gujja S."/>
            <person name="Hansen M."/>
            <person name="Howarth C."/>
            <person name="Imamovic A."/>
            <person name="Ireland A."/>
            <person name="Larimer J."/>
            <person name="McCowan C."/>
            <person name="Murphy C."/>
            <person name="Pearson M."/>
            <person name="Poon T.W."/>
            <person name="Priest M."/>
            <person name="Roberts A."/>
            <person name="Saif S."/>
            <person name="Shea T."/>
            <person name="Sykes S."/>
            <person name="Wortman J."/>
            <person name="Nusbaum C."/>
            <person name="Birren B."/>
        </authorList>
    </citation>
    <scope>NUCLEOTIDE SEQUENCE [LARGE SCALE GENOMIC DNA]</scope>
    <source>
        <strain evidence="7">NJM9701</strain>
    </source>
</reference>
<feature type="compositionally biased region" description="Basic residues" evidence="5">
    <location>
        <begin position="250"/>
        <end position="271"/>
    </location>
</feature>
<feature type="region of interest" description="Disordered" evidence="5">
    <location>
        <begin position="1"/>
        <end position="100"/>
    </location>
</feature>
<feature type="compositionally biased region" description="Basic and acidic residues" evidence="5">
    <location>
        <begin position="344"/>
        <end position="353"/>
    </location>
</feature>
<evidence type="ECO:0000256" key="2">
    <source>
        <dbReference type="ARBA" id="ARBA00022853"/>
    </source>
</evidence>
<dbReference type="OrthoDB" id="370884at2759"/>
<dbReference type="GO" id="GO:0003677">
    <property type="term" value="F:DNA binding"/>
    <property type="evidence" value="ECO:0007669"/>
    <property type="project" value="UniProtKB-KW"/>
</dbReference>
<dbReference type="GO" id="GO:0042393">
    <property type="term" value="F:histone binding"/>
    <property type="evidence" value="ECO:0007669"/>
    <property type="project" value="TreeGrafter"/>
</dbReference>
<dbReference type="PROSITE" id="PS51998">
    <property type="entry name" value="DEK_C"/>
    <property type="match status" value="1"/>
</dbReference>
<name>A0A024ULD3_9STRA</name>
<dbReference type="GO" id="GO:0006325">
    <property type="term" value="P:chromatin organization"/>
    <property type="evidence" value="ECO:0007669"/>
    <property type="project" value="UniProtKB-KW"/>
</dbReference>
<evidence type="ECO:0000313" key="7">
    <source>
        <dbReference type="EMBL" id="ETW07119.1"/>
    </source>
</evidence>
<protein>
    <recommendedName>
        <fullName evidence="6">DEK-C domain-containing protein</fullName>
    </recommendedName>
</protein>
<dbReference type="GeneID" id="20078805"/>
<dbReference type="RefSeq" id="XP_008863212.1">
    <property type="nucleotide sequence ID" value="XM_008864990.1"/>
</dbReference>
<dbReference type="EMBL" id="KI913954">
    <property type="protein sequence ID" value="ETW07119.1"/>
    <property type="molecule type" value="Genomic_DNA"/>
</dbReference>
<proteinExistence type="predicted"/>
<dbReference type="STRING" id="157072.A0A024ULD3"/>
<feature type="compositionally biased region" description="Basic residues" evidence="5">
    <location>
        <begin position="312"/>
        <end position="323"/>
    </location>
</feature>
<dbReference type="VEuPathDB" id="FungiDB:H310_01755"/>
<feature type="domain" description="DEK-C" evidence="6">
    <location>
        <begin position="376"/>
        <end position="430"/>
    </location>
</feature>
<dbReference type="SUPFAM" id="SSF109715">
    <property type="entry name" value="DEK C-terminal domain"/>
    <property type="match status" value="1"/>
</dbReference>
<feature type="compositionally biased region" description="Acidic residues" evidence="5">
    <location>
        <begin position="34"/>
        <end position="49"/>
    </location>
</feature>
<sequence>MDADDERTSEAVAATTVEMTATSAREEPFVKEDEAADVEEPPAASDDDTVGNKSTNDEIASAADDQEHQEGTKPKKKASNRRAEIPGERRSDRARQAPRAVYTAAEETVVDDVFVVPEGPGTKLRDIDYLAEKVSKCGKRDVEVLKILYSVMFSRRFSLGIMKEAKQHILDYSGYAPMDDEAEKEKLRDELAIKLCRGTVGFVDVLMDFLQIDRSKKSFVDAGSQGSKDDKVERIIDWLFHPTATEVKAKSAKKSTKKTKRAGKKSSKKEKKAPVESETTTDDEGDDASPKPKASATSKKRKATKGDDGAPTKKRTTKKKVAAAKKAVTDEAETESENEDLFEEAARKAEARWTDPSPRKQSVAKKKAATTTPAAAALPENIQTRLKQIVTEGDVETLTLKTVMDTLTTELNADVKTHKNAIKDFIANCL</sequence>
<organism evidence="7">
    <name type="scientific">Aphanomyces invadans</name>
    <dbReference type="NCBI Taxonomy" id="157072"/>
    <lineage>
        <taxon>Eukaryota</taxon>
        <taxon>Sar</taxon>
        <taxon>Stramenopiles</taxon>
        <taxon>Oomycota</taxon>
        <taxon>Saprolegniomycetes</taxon>
        <taxon>Saprolegniales</taxon>
        <taxon>Verrucalvaceae</taxon>
        <taxon>Aphanomyces</taxon>
    </lineage>
</organism>